<organism evidence="1 2">
    <name type="scientific">Dibothriocephalus latus</name>
    <name type="common">Fish tapeworm</name>
    <name type="synonym">Diphyllobothrium latum</name>
    <dbReference type="NCBI Taxonomy" id="60516"/>
    <lineage>
        <taxon>Eukaryota</taxon>
        <taxon>Metazoa</taxon>
        <taxon>Spiralia</taxon>
        <taxon>Lophotrochozoa</taxon>
        <taxon>Platyhelminthes</taxon>
        <taxon>Cestoda</taxon>
        <taxon>Eucestoda</taxon>
        <taxon>Diphyllobothriidea</taxon>
        <taxon>Diphyllobothriidae</taxon>
        <taxon>Dibothriocephalus</taxon>
    </lineage>
</organism>
<protein>
    <submittedName>
        <fullName evidence="1">Uncharacterized protein</fullName>
    </submittedName>
</protein>
<proteinExistence type="predicted"/>
<evidence type="ECO:0000313" key="1">
    <source>
        <dbReference type="EMBL" id="VDN14897.1"/>
    </source>
</evidence>
<dbReference type="AlphaFoldDB" id="A0A3P7LT82"/>
<reference evidence="1 2" key="1">
    <citation type="submission" date="2018-11" db="EMBL/GenBank/DDBJ databases">
        <authorList>
            <consortium name="Pathogen Informatics"/>
        </authorList>
    </citation>
    <scope>NUCLEOTIDE SEQUENCE [LARGE SCALE GENOMIC DNA]</scope>
</reference>
<dbReference type="EMBL" id="UYRU01060715">
    <property type="protein sequence ID" value="VDN14897.1"/>
    <property type="molecule type" value="Genomic_DNA"/>
</dbReference>
<sequence>MTKLRLPFHENLLQLVAIPYPTTTTTTISKDTPAIRATFSTIATSIAYVDAEPTYHHFSPDAEPGAARVFYL</sequence>
<dbReference type="Proteomes" id="UP000281553">
    <property type="component" value="Unassembled WGS sequence"/>
</dbReference>
<name>A0A3P7LT82_DIBLA</name>
<gene>
    <name evidence="1" type="ORF">DILT_LOCUS10728</name>
</gene>
<accession>A0A3P7LT82</accession>
<evidence type="ECO:0000313" key="2">
    <source>
        <dbReference type="Proteomes" id="UP000281553"/>
    </source>
</evidence>
<keyword evidence="2" id="KW-1185">Reference proteome</keyword>